<accession>A0A9Q0YGX3</accession>
<evidence type="ECO:0000259" key="13">
    <source>
        <dbReference type="Pfam" id="PF13359"/>
    </source>
</evidence>
<organism evidence="14 15">
    <name type="scientific">Holothuria leucospilota</name>
    <name type="common">Black long sea cucumber</name>
    <name type="synonym">Mertensiothuria leucospilota</name>
    <dbReference type="NCBI Taxonomy" id="206669"/>
    <lineage>
        <taxon>Eukaryota</taxon>
        <taxon>Metazoa</taxon>
        <taxon>Echinodermata</taxon>
        <taxon>Eleutherozoa</taxon>
        <taxon>Echinozoa</taxon>
        <taxon>Holothuroidea</taxon>
        <taxon>Aspidochirotacea</taxon>
        <taxon>Aspidochirotida</taxon>
        <taxon>Holothuriidae</taxon>
        <taxon>Holothuria</taxon>
    </lineage>
</organism>
<evidence type="ECO:0000313" key="15">
    <source>
        <dbReference type="Proteomes" id="UP001152320"/>
    </source>
</evidence>
<evidence type="ECO:0000256" key="7">
    <source>
        <dbReference type="ARBA" id="ARBA00022722"/>
    </source>
</evidence>
<dbReference type="GO" id="GO:0005737">
    <property type="term" value="C:cytoplasm"/>
    <property type="evidence" value="ECO:0007669"/>
    <property type="project" value="UniProtKB-SubCell"/>
</dbReference>
<comment type="cofactor">
    <cofactor evidence="1">
        <name>a divalent metal cation</name>
        <dbReference type="ChEBI" id="CHEBI:60240"/>
    </cofactor>
</comment>
<reference evidence="14" key="1">
    <citation type="submission" date="2021-10" db="EMBL/GenBank/DDBJ databases">
        <title>Tropical sea cucumber genome reveals ecological adaptation and Cuvierian tubules defense mechanism.</title>
        <authorList>
            <person name="Chen T."/>
        </authorList>
    </citation>
    <scope>NUCLEOTIDE SEQUENCE</scope>
    <source>
        <strain evidence="14">Nanhai2018</strain>
        <tissue evidence="14">Muscle</tissue>
    </source>
</reference>
<evidence type="ECO:0000256" key="3">
    <source>
        <dbReference type="ARBA" id="ARBA00004496"/>
    </source>
</evidence>
<dbReference type="InterPro" id="IPR026103">
    <property type="entry name" value="HARBI1_animal"/>
</dbReference>
<dbReference type="Pfam" id="PF13359">
    <property type="entry name" value="DDE_Tnp_4"/>
    <property type="match status" value="1"/>
</dbReference>
<keyword evidence="10" id="KW-0539">Nucleus</keyword>
<dbReference type="AlphaFoldDB" id="A0A9Q0YGX3"/>
<dbReference type="InterPro" id="IPR045249">
    <property type="entry name" value="HARBI1-like"/>
</dbReference>
<evidence type="ECO:0000256" key="11">
    <source>
        <dbReference type="ARBA" id="ARBA00030126"/>
    </source>
</evidence>
<keyword evidence="8" id="KW-0479">Metal-binding</keyword>
<evidence type="ECO:0000256" key="5">
    <source>
        <dbReference type="ARBA" id="ARBA00015519"/>
    </source>
</evidence>
<evidence type="ECO:0000256" key="2">
    <source>
        <dbReference type="ARBA" id="ARBA00004123"/>
    </source>
</evidence>
<sequence length="261" mass="29972">MAAHLLYIHNARALQRERVFRDRMNPLDSYSDKRMHKYYRFTRNGVMRVIDILEPLLQNQTERSHAIHPHVQVFVALRFFATGDFYSSTSVQHGISESSVCRIVQRVTNAIVGLKDYYIKWPTTQQKMSENQLGFFAKSNFPGVVGAIDCTHVPLDSSPLGRNEYVYVNRKGVHTLNVQLVCDADFQITNVVARWPGSCHDSRILQNSAIWDLFEQGRLSGILLGDSGYPQRKWLMTPFRNPDTPGRRAYNECPSSWTSCD</sequence>
<keyword evidence="15" id="KW-1185">Reference proteome</keyword>
<dbReference type="PANTHER" id="PTHR22930">
    <property type="match status" value="1"/>
</dbReference>
<dbReference type="OrthoDB" id="2415966at2759"/>
<name>A0A9Q0YGX3_HOLLE</name>
<dbReference type="Proteomes" id="UP001152320">
    <property type="component" value="Unassembled WGS sequence"/>
</dbReference>
<dbReference type="GO" id="GO:0046872">
    <property type="term" value="F:metal ion binding"/>
    <property type="evidence" value="ECO:0007669"/>
    <property type="project" value="UniProtKB-KW"/>
</dbReference>
<dbReference type="PRINTS" id="PR02086">
    <property type="entry name" value="PUTNUCHARBI1"/>
</dbReference>
<evidence type="ECO:0000256" key="10">
    <source>
        <dbReference type="ARBA" id="ARBA00023242"/>
    </source>
</evidence>
<comment type="function">
    <text evidence="12">Transposase-derived protein that may have nuclease activity. Does not have transposase activity.</text>
</comment>
<evidence type="ECO:0000256" key="6">
    <source>
        <dbReference type="ARBA" id="ARBA00022490"/>
    </source>
</evidence>
<dbReference type="EMBL" id="JAIZAY010000328">
    <property type="protein sequence ID" value="KAJ8018496.1"/>
    <property type="molecule type" value="Genomic_DNA"/>
</dbReference>
<keyword evidence="6" id="KW-0963">Cytoplasm</keyword>
<dbReference type="PANTHER" id="PTHR22930:SF227">
    <property type="entry name" value="DDE TNP4 DOMAIN-CONTAINING PROTEIN"/>
    <property type="match status" value="1"/>
</dbReference>
<evidence type="ECO:0000256" key="4">
    <source>
        <dbReference type="ARBA" id="ARBA00006958"/>
    </source>
</evidence>
<evidence type="ECO:0000256" key="8">
    <source>
        <dbReference type="ARBA" id="ARBA00022723"/>
    </source>
</evidence>
<evidence type="ECO:0000256" key="9">
    <source>
        <dbReference type="ARBA" id="ARBA00022801"/>
    </source>
</evidence>
<keyword evidence="7" id="KW-0540">Nuclease</keyword>
<gene>
    <name evidence="14" type="ORF">HOLleu_43488</name>
</gene>
<comment type="subcellular location">
    <subcellularLocation>
        <location evidence="3">Cytoplasm</location>
    </subcellularLocation>
    <subcellularLocation>
        <location evidence="2">Nucleus</location>
    </subcellularLocation>
</comment>
<evidence type="ECO:0000256" key="12">
    <source>
        <dbReference type="ARBA" id="ARBA00045850"/>
    </source>
</evidence>
<feature type="domain" description="DDE Tnp4" evidence="13">
    <location>
        <begin position="148"/>
        <end position="244"/>
    </location>
</feature>
<proteinExistence type="inferred from homology"/>
<evidence type="ECO:0000313" key="14">
    <source>
        <dbReference type="EMBL" id="KAJ8018496.1"/>
    </source>
</evidence>
<comment type="caution">
    <text evidence="14">The sequence shown here is derived from an EMBL/GenBank/DDBJ whole genome shotgun (WGS) entry which is preliminary data.</text>
</comment>
<evidence type="ECO:0000256" key="1">
    <source>
        <dbReference type="ARBA" id="ARBA00001968"/>
    </source>
</evidence>
<dbReference type="GO" id="GO:0004518">
    <property type="term" value="F:nuclease activity"/>
    <property type="evidence" value="ECO:0007669"/>
    <property type="project" value="UniProtKB-KW"/>
</dbReference>
<protein>
    <recommendedName>
        <fullName evidence="5">Putative nuclease HARBI1</fullName>
    </recommendedName>
    <alternativeName>
        <fullName evidence="11">Harbinger transposase-derived nuclease</fullName>
    </alternativeName>
</protein>
<comment type="similarity">
    <text evidence="4">Belongs to the HARBI1 family.</text>
</comment>
<dbReference type="GO" id="GO:0016787">
    <property type="term" value="F:hydrolase activity"/>
    <property type="evidence" value="ECO:0007669"/>
    <property type="project" value="UniProtKB-KW"/>
</dbReference>
<keyword evidence="9" id="KW-0378">Hydrolase</keyword>
<dbReference type="InterPro" id="IPR027806">
    <property type="entry name" value="HARBI1_dom"/>
</dbReference>
<dbReference type="GO" id="GO:0005634">
    <property type="term" value="C:nucleus"/>
    <property type="evidence" value="ECO:0007669"/>
    <property type="project" value="UniProtKB-SubCell"/>
</dbReference>